<sequence>MFSVRLEAEIYLVNTPGRADAHRACDWPYVTQLPCEPAIFKIACTSCLHVSEDEGAHGFHAHNCDGNTVIVFVPIGMEKSAVFDNQEILGRI</sequence>
<protein>
    <submittedName>
        <fullName evidence="1">Uncharacterized protein</fullName>
    </submittedName>
</protein>
<dbReference type="Proteomes" id="UP000278180">
    <property type="component" value="Unassembled WGS sequence"/>
</dbReference>
<evidence type="ECO:0000313" key="1">
    <source>
        <dbReference type="EMBL" id="RMS30626.1"/>
    </source>
</evidence>
<comment type="caution">
    <text evidence="1">The sequence shown here is derived from an EMBL/GenBank/DDBJ whole genome shotgun (WGS) entry which is preliminary data.</text>
</comment>
<evidence type="ECO:0000313" key="2">
    <source>
        <dbReference type="EMBL" id="RMT25565.1"/>
    </source>
</evidence>
<dbReference type="EMBL" id="RBTE01000345">
    <property type="protein sequence ID" value="RMT25565.1"/>
    <property type="molecule type" value="Genomic_DNA"/>
</dbReference>
<gene>
    <name evidence="2" type="ORF">ALP51_02950</name>
    <name evidence="1" type="ORF">ALP70_04067</name>
</gene>
<evidence type="ECO:0000313" key="4">
    <source>
        <dbReference type="Proteomes" id="UP000278180"/>
    </source>
</evidence>
<evidence type="ECO:0000313" key="3">
    <source>
        <dbReference type="Proteomes" id="UP000269801"/>
    </source>
</evidence>
<proteinExistence type="predicted"/>
<accession>A0A3M5BYK2</accession>
<organism evidence="1 3">
    <name type="scientific">Pseudomonas savastanoi</name>
    <name type="common">Pseudomonas syringae pv. savastanoi</name>
    <dbReference type="NCBI Taxonomy" id="29438"/>
    <lineage>
        <taxon>Bacteria</taxon>
        <taxon>Pseudomonadati</taxon>
        <taxon>Pseudomonadota</taxon>
        <taxon>Gammaproteobacteria</taxon>
        <taxon>Pseudomonadales</taxon>
        <taxon>Pseudomonadaceae</taxon>
        <taxon>Pseudomonas</taxon>
    </lineage>
</organism>
<dbReference type="AlphaFoldDB" id="A0A3M5BYK2"/>
<name>A0A3M5BYK2_PSESS</name>
<dbReference type="Proteomes" id="UP000269801">
    <property type="component" value="Unassembled WGS sequence"/>
</dbReference>
<reference evidence="3 4" key="1">
    <citation type="submission" date="2018-08" db="EMBL/GenBank/DDBJ databases">
        <title>Recombination of ecologically and evolutionarily significant loci maintains genetic cohesion in the Pseudomonas syringae species complex.</title>
        <authorList>
            <person name="Dillon M."/>
            <person name="Thakur S."/>
            <person name="Almeida R.N.D."/>
            <person name="Weir B.S."/>
            <person name="Guttman D.S."/>
        </authorList>
    </citation>
    <scope>NUCLEOTIDE SEQUENCE [LARGE SCALE GENOMIC DNA]</scope>
    <source>
        <strain evidence="2 4">ICMP 13684</strain>
        <strain evidence="1 3">ICMP 13685</strain>
    </source>
</reference>
<dbReference type="EMBL" id="RBSL01000057">
    <property type="protein sequence ID" value="RMS30626.1"/>
    <property type="molecule type" value="Genomic_DNA"/>
</dbReference>